<dbReference type="KEGG" id="dpr:Despr_2830"/>
<sequence>MKVRHQELLRSQCFAGGRWIDSVAGKRIEVVDPASGRAIGSVPALDNRETAAVIEAAHRAWPGWRALTAKDRSRLLRRWFDLLVEHHRDLAVIMTMEQGKPLAEAREEVLHGASYVEWYAEEAKRVYGDTIPIGQQGKRIVVLKEPVGVCAAITPWNFPSSMVTRKAAPALAAGCPVVVKPSSSTPFSALALARLAEEAGMPPGVFNVVTGPAAVIGAEMTANPLVRKLSFTGSTQVGKILMRDCAATVKRVSLELGGHAPFIVFDDADLDEAVRGAMASKYRNSGQTCVCANRFIVQEKVYARFAAKLVEAVQQLRVGNGFEEGVQQGPLIDLDAVRKVEAQIDDAVAKGARIACGGKRLGTAGFFFEPTVLLDASPEMLIASDETFGPVAPLFSFKDDQEAVALANNTPYGLAAYFYSRDIGRIWRTAEALEYGMVGINTGRTSSEAAPFGGIKESGIGREGSKYGLEEYLELKYLCFGGLGTSA</sequence>
<evidence type="ECO:0000313" key="4">
    <source>
        <dbReference type="EMBL" id="ADW18964.1"/>
    </source>
</evidence>
<dbReference type="InterPro" id="IPR010102">
    <property type="entry name" value="Succ_semiAld_DH"/>
</dbReference>
<dbReference type="EMBL" id="CP002364">
    <property type="protein sequence ID" value="ADW18964.1"/>
    <property type="molecule type" value="Genomic_DNA"/>
</dbReference>
<organism evidence="4 5">
    <name type="scientific">Desulfobulbus propionicus (strain ATCC 33891 / DSM 2032 / VKM B-1956 / 1pr3)</name>
    <dbReference type="NCBI Taxonomy" id="577650"/>
    <lineage>
        <taxon>Bacteria</taxon>
        <taxon>Pseudomonadati</taxon>
        <taxon>Thermodesulfobacteriota</taxon>
        <taxon>Desulfobulbia</taxon>
        <taxon>Desulfobulbales</taxon>
        <taxon>Desulfobulbaceae</taxon>
        <taxon>Desulfobulbus</taxon>
    </lineage>
</organism>
<dbReference type="RefSeq" id="WP_015725489.1">
    <property type="nucleotide sequence ID" value="NC_014972.1"/>
</dbReference>
<dbReference type="GO" id="GO:0005829">
    <property type="term" value="C:cytosol"/>
    <property type="evidence" value="ECO:0007669"/>
    <property type="project" value="TreeGrafter"/>
</dbReference>
<dbReference type="InterPro" id="IPR015590">
    <property type="entry name" value="Aldehyde_DH_dom"/>
</dbReference>
<dbReference type="PROSITE" id="PS00070">
    <property type="entry name" value="ALDEHYDE_DEHYDR_CYS"/>
    <property type="match status" value="1"/>
</dbReference>
<dbReference type="InterPro" id="IPR016162">
    <property type="entry name" value="Ald_DH_N"/>
</dbReference>
<proteinExistence type="inferred from homology"/>
<evidence type="ECO:0000256" key="1">
    <source>
        <dbReference type="ARBA" id="ARBA00009986"/>
    </source>
</evidence>
<gene>
    <name evidence="4" type="ordered locus">Despr_2830</name>
</gene>
<dbReference type="GO" id="GO:0004777">
    <property type="term" value="F:succinate-semialdehyde dehydrogenase (NAD+) activity"/>
    <property type="evidence" value="ECO:0007669"/>
    <property type="project" value="TreeGrafter"/>
</dbReference>
<dbReference type="CDD" id="cd07103">
    <property type="entry name" value="ALDH_F5_SSADH_GabD"/>
    <property type="match status" value="1"/>
</dbReference>
<evidence type="ECO:0000256" key="2">
    <source>
        <dbReference type="ARBA" id="ARBA00023002"/>
    </source>
</evidence>
<dbReference type="Pfam" id="PF00171">
    <property type="entry name" value="Aldedh"/>
    <property type="match status" value="1"/>
</dbReference>
<dbReference type="SUPFAM" id="SSF53720">
    <property type="entry name" value="ALDH-like"/>
    <property type="match status" value="1"/>
</dbReference>
<protein>
    <submittedName>
        <fullName evidence="4">Succinate semialdehyde dehydrogenase</fullName>
        <ecNumber evidence="4">1.2.1.16</ecNumber>
    </submittedName>
</protein>
<dbReference type="FunFam" id="3.40.605.10:FF:000005">
    <property type="entry name" value="Succinate-semialdehyde dehydrogenase I"/>
    <property type="match status" value="1"/>
</dbReference>
<dbReference type="FunFam" id="3.40.605.10:FF:000026">
    <property type="entry name" value="Aldehyde dehydrogenase, putative"/>
    <property type="match status" value="1"/>
</dbReference>
<dbReference type="PANTHER" id="PTHR43353">
    <property type="entry name" value="SUCCINATE-SEMIALDEHYDE DEHYDROGENASE, MITOCHONDRIAL"/>
    <property type="match status" value="1"/>
</dbReference>
<evidence type="ECO:0000259" key="3">
    <source>
        <dbReference type="Pfam" id="PF00171"/>
    </source>
</evidence>
<dbReference type="InterPro" id="IPR016163">
    <property type="entry name" value="Ald_DH_C"/>
</dbReference>
<name>A0A7U3YP45_DESPD</name>
<keyword evidence="2 4" id="KW-0560">Oxidoreductase</keyword>
<comment type="similarity">
    <text evidence="1">Belongs to the aldehyde dehydrogenase family.</text>
</comment>
<dbReference type="Gene3D" id="3.40.605.10">
    <property type="entry name" value="Aldehyde Dehydrogenase, Chain A, domain 1"/>
    <property type="match status" value="1"/>
</dbReference>
<dbReference type="PANTHER" id="PTHR43353:SF5">
    <property type="entry name" value="SUCCINATE-SEMIALDEHYDE DEHYDROGENASE, MITOCHONDRIAL"/>
    <property type="match status" value="1"/>
</dbReference>
<reference evidence="4 5" key="1">
    <citation type="journal article" date="2011" name="Stand. Genomic Sci.">
        <title>Complete genome sequence of Desulfobulbus propionicus type strain (1pr3).</title>
        <authorList>
            <person name="Pagani I."/>
            <person name="Lapidus A."/>
            <person name="Nolan M."/>
            <person name="Lucas S."/>
            <person name="Hammon N."/>
            <person name="Deshpande S."/>
            <person name="Cheng J.F."/>
            <person name="Chertkov O."/>
            <person name="Davenport K."/>
            <person name="Tapia R."/>
            <person name="Han C."/>
            <person name="Goodwin L."/>
            <person name="Pitluck S."/>
            <person name="Liolios K."/>
            <person name="Mavromatis K."/>
            <person name="Ivanova N."/>
            <person name="Mikhailova N."/>
            <person name="Pati A."/>
            <person name="Chen A."/>
            <person name="Palaniappan K."/>
            <person name="Land M."/>
            <person name="Hauser L."/>
            <person name="Chang Y.J."/>
            <person name="Jeffries C.D."/>
            <person name="Detter J.C."/>
            <person name="Brambilla E."/>
            <person name="Kannan K.P."/>
            <person name="Djao O.D."/>
            <person name="Rohde M."/>
            <person name="Pukall R."/>
            <person name="Spring S."/>
            <person name="Goker M."/>
            <person name="Sikorski J."/>
            <person name="Woyke T."/>
            <person name="Bristow J."/>
            <person name="Eisen J.A."/>
            <person name="Markowitz V."/>
            <person name="Hugenholtz P."/>
            <person name="Kyrpides N.C."/>
            <person name="Klenk H.P."/>
        </authorList>
    </citation>
    <scope>NUCLEOTIDE SEQUENCE [LARGE SCALE GENOMIC DNA]</scope>
    <source>
        <strain evidence="5">ATCC 33891 / DSM 2032 / 1pr3</strain>
    </source>
</reference>
<dbReference type="GO" id="GO:0009450">
    <property type="term" value="P:gamma-aminobutyric acid catabolic process"/>
    <property type="evidence" value="ECO:0007669"/>
    <property type="project" value="InterPro"/>
</dbReference>
<feature type="domain" description="Aldehyde dehydrogenase" evidence="3">
    <location>
        <begin position="19"/>
        <end position="477"/>
    </location>
</feature>
<dbReference type="NCBIfam" id="TIGR01780">
    <property type="entry name" value="SSADH"/>
    <property type="match status" value="1"/>
</dbReference>
<dbReference type="Gene3D" id="3.40.309.10">
    <property type="entry name" value="Aldehyde Dehydrogenase, Chain A, domain 2"/>
    <property type="match status" value="1"/>
</dbReference>
<dbReference type="Proteomes" id="UP000006365">
    <property type="component" value="Chromosome"/>
</dbReference>
<dbReference type="InterPro" id="IPR050740">
    <property type="entry name" value="Aldehyde_DH_Superfamily"/>
</dbReference>
<dbReference type="InterPro" id="IPR016160">
    <property type="entry name" value="Ald_DH_CS_CYS"/>
</dbReference>
<dbReference type="EC" id="1.2.1.16" evidence="4"/>
<evidence type="ECO:0000313" key="5">
    <source>
        <dbReference type="Proteomes" id="UP000006365"/>
    </source>
</evidence>
<dbReference type="FunFam" id="3.40.309.10:FF:000004">
    <property type="entry name" value="Succinate-semialdehyde dehydrogenase I"/>
    <property type="match status" value="1"/>
</dbReference>
<keyword evidence="5" id="KW-1185">Reference proteome</keyword>
<dbReference type="InterPro" id="IPR016161">
    <property type="entry name" value="Ald_DH/histidinol_DH"/>
</dbReference>
<dbReference type="AlphaFoldDB" id="A0A7U3YP45"/>
<accession>A0A7U3YP45</accession>